<dbReference type="PANTHER" id="PTHR43135">
    <property type="entry name" value="ALPHA-D-RIBOSE 1-METHYLPHOSPHONATE 5-TRIPHOSPHATE DIPHOSPHATASE"/>
    <property type="match status" value="1"/>
</dbReference>
<evidence type="ECO:0000313" key="2">
    <source>
        <dbReference type="EMBL" id="SFM70536.1"/>
    </source>
</evidence>
<dbReference type="InterPro" id="IPR006680">
    <property type="entry name" value="Amidohydro-rel"/>
</dbReference>
<dbReference type="STRING" id="254406.SAMN04488042_11322"/>
<dbReference type="Gene3D" id="2.30.40.10">
    <property type="entry name" value="Urease, subunit C, domain 1"/>
    <property type="match status" value="1"/>
</dbReference>
<dbReference type="Gene3D" id="3.20.20.140">
    <property type="entry name" value="Metal-dependent hydrolases"/>
    <property type="match status" value="2"/>
</dbReference>
<dbReference type="Proteomes" id="UP000199144">
    <property type="component" value="Unassembled WGS sequence"/>
</dbReference>
<dbReference type="InterPro" id="IPR012696">
    <property type="entry name" value="PhnM"/>
</dbReference>
<evidence type="ECO:0000259" key="1">
    <source>
        <dbReference type="Pfam" id="PF01979"/>
    </source>
</evidence>
<dbReference type="NCBIfam" id="NF011990">
    <property type="entry name" value="PRK15446.2-6"/>
    <property type="match status" value="1"/>
</dbReference>
<dbReference type="InterPro" id="IPR051781">
    <property type="entry name" value="Metallo-dep_Hydrolase"/>
</dbReference>
<organism evidence="2 3">
    <name type="scientific">Shimia aestuarii</name>
    <dbReference type="NCBI Taxonomy" id="254406"/>
    <lineage>
        <taxon>Bacteria</taxon>
        <taxon>Pseudomonadati</taxon>
        <taxon>Pseudomonadota</taxon>
        <taxon>Alphaproteobacteria</taxon>
        <taxon>Rhodobacterales</taxon>
        <taxon>Roseobacteraceae</taxon>
    </lineage>
</organism>
<dbReference type="PIRSF" id="PIRSF038971">
    <property type="entry name" value="PhnM"/>
    <property type="match status" value="1"/>
</dbReference>
<name>A0A1I4T1H2_9RHOB</name>
<dbReference type="GO" id="GO:0016810">
    <property type="term" value="F:hydrolase activity, acting on carbon-nitrogen (but not peptide) bonds"/>
    <property type="evidence" value="ECO:0007669"/>
    <property type="project" value="InterPro"/>
</dbReference>
<gene>
    <name evidence="2" type="ORF">SAMN04488042_11322</name>
</gene>
<protein>
    <submittedName>
        <fullName evidence="2">Alpha-D-ribose 1-methylphosphonate 5-triphosphate diphosphatase</fullName>
    </submittedName>
</protein>
<evidence type="ECO:0000313" key="3">
    <source>
        <dbReference type="Proteomes" id="UP000199144"/>
    </source>
</evidence>
<dbReference type="EMBL" id="FOTQ01000013">
    <property type="protein sequence ID" value="SFM70536.1"/>
    <property type="molecule type" value="Genomic_DNA"/>
</dbReference>
<accession>A0A1I4T1H2</accession>
<dbReference type="SUPFAM" id="SSF51556">
    <property type="entry name" value="Metallo-dependent hydrolases"/>
    <property type="match status" value="1"/>
</dbReference>
<dbReference type="GO" id="GO:0019700">
    <property type="term" value="P:organic phosphonate catabolic process"/>
    <property type="evidence" value="ECO:0007669"/>
    <property type="project" value="InterPro"/>
</dbReference>
<dbReference type="NCBIfam" id="NF011987">
    <property type="entry name" value="PRK15446.2-3"/>
    <property type="match status" value="1"/>
</dbReference>
<keyword evidence="3" id="KW-1185">Reference proteome</keyword>
<proteinExistence type="predicted"/>
<reference evidence="2 3" key="1">
    <citation type="submission" date="2016-10" db="EMBL/GenBank/DDBJ databases">
        <authorList>
            <person name="de Groot N.N."/>
        </authorList>
    </citation>
    <scope>NUCLEOTIDE SEQUENCE [LARGE SCALE GENOMIC DNA]</scope>
    <source>
        <strain evidence="2 3">DSM 15283</strain>
    </source>
</reference>
<dbReference type="InterPro" id="IPR011059">
    <property type="entry name" value="Metal-dep_hydrolase_composite"/>
</dbReference>
<dbReference type="AlphaFoldDB" id="A0A1I4T1H2"/>
<dbReference type="SUPFAM" id="SSF51338">
    <property type="entry name" value="Composite domain of metallo-dependent hydrolases"/>
    <property type="match status" value="1"/>
</dbReference>
<dbReference type="OrthoDB" id="9785413at2"/>
<dbReference type="InterPro" id="IPR032466">
    <property type="entry name" value="Metal_Hydrolase"/>
</dbReference>
<dbReference type="Pfam" id="PF01979">
    <property type="entry name" value="Amidohydro_1"/>
    <property type="match status" value="1"/>
</dbReference>
<feature type="domain" description="Amidohydrolase-related" evidence="1">
    <location>
        <begin position="175"/>
        <end position="364"/>
    </location>
</feature>
<dbReference type="PANTHER" id="PTHR43135:SF3">
    <property type="entry name" value="ALPHA-D-RIBOSE 1-METHYLPHOSPHONATE 5-TRIPHOSPHATE DIPHOSPHATASE"/>
    <property type="match status" value="1"/>
</dbReference>
<sequence>MRFVGGEVLTLGGTLRADEVHVSGGEIATSGGGPVIDVSGCWVLPGMVDVHGDAFETALFPRPGVEMDFALAMAAVDRQLLACGITTAYHGLSVGWEPGARGIAAARRFMSGLADLRGDLSADHRVQLRWDVFAHDVVDDLRVWLRQEPVPALAFNDHTTETLETVAAGQTGQLEKWARRAGVSLEAYLADLEMLAAPQDAIPEMVQQVAAMARAAGAVMLGHDEATAEERAAHRALGVRVSEFPLSEAVAKAAVEMGEHVVLGAPNAARRQSHKGNLSAWEAVKGGTCAVLASDYYYPSLLYVVEQLVRDGMALGDAWALVSGNPATAMGLHDRGAIVAGKRADLVVIEPGKRWRIRHVMAGGVLSSFG</sequence>